<reference evidence="2" key="1">
    <citation type="submission" date="2017-08" db="EMBL/GenBank/DDBJ databases">
        <title>Assembly of the North American Bullfrog Genome.</title>
        <authorList>
            <person name="Warren R.L."/>
            <person name="Vandervalk B.P."/>
            <person name="Kucuk E."/>
            <person name="Birol I."/>
            <person name="Helbing C."/>
            <person name="Pandoh P."/>
            <person name="Behsaz B."/>
            <person name="Mohamadi H."/>
            <person name="Chu J."/>
            <person name="Jackman S."/>
            <person name="Hammond S.A."/>
            <person name="Veldhoen N."/>
            <person name="Kirk H."/>
            <person name="Zhao Y."/>
            <person name="Coope R."/>
            <person name="Pleasance S."/>
            <person name="Moore R."/>
            <person name="Holt R."/>
        </authorList>
    </citation>
    <scope>NUCLEOTIDE SEQUENCE</scope>
    <source>
        <strain evidence="2">Bruno</strain>
        <tissue evidence="2">Liver</tissue>
    </source>
</reference>
<proteinExistence type="predicted"/>
<organism evidence="2">
    <name type="scientific">Aquarana catesbeiana</name>
    <name type="common">American bullfrog</name>
    <name type="synonym">Rana catesbeiana</name>
    <dbReference type="NCBI Taxonomy" id="8400"/>
    <lineage>
        <taxon>Eukaryota</taxon>
        <taxon>Metazoa</taxon>
        <taxon>Chordata</taxon>
        <taxon>Craniata</taxon>
        <taxon>Vertebrata</taxon>
        <taxon>Euteleostomi</taxon>
        <taxon>Amphibia</taxon>
        <taxon>Batrachia</taxon>
        <taxon>Anura</taxon>
        <taxon>Neobatrachia</taxon>
        <taxon>Ranoidea</taxon>
        <taxon>Ranidae</taxon>
        <taxon>Aquarana</taxon>
    </lineage>
</organism>
<dbReference type="AlphaFoldDB" id="A0A2G9PBJ5"/>
<evidence type="ECO:0000256" key="1">
    <source>
        <dbReference type="SAM" id="MobiDB-lite"/>
    </source>
</evidence>
<dbReference type="OrthoDB" id="6022652at2759"/>
<accession>A0A2G9PBJ5</accession>
<sequence length="430" mass="47956">MAFSANLNSAISLQIQESSDPSLVSRKFSLPQIILTEWNSNQTSSVGVDNPTCGNHVSIPGSYDASEVLLEEVSEWSYSRVTNHGEINAGDQCRLPLSWTGDLNSMDSSVVYSVDSQDSNLHQTDSGIVGFIITNDSIVSLRPEDKTNLEESGHIFLMNTKSLGGLYNETLTKNTSDQTKHECKQLLDITQSRLVGFKGLDKVQDVQGMVHEKNEKFVESNTHKWIPESNCGHPNVNKHQKVQELLKSVTPMPKPRQLQKETKSISSKSLVSKQHSIALSHAIQVPSNLRVIDVQKMINSHYESKNSSLDVLHNSVSEDNSKRTWKSMDICKNTYKCLDNLEESIRELELTINLFPFQSSVPEKNAQHEIQEYADSGFDMKQEKHDLPHVNENVSAVKAFPSKSSKDLDISGSARTKPPLLPKPQISKVS</sequence>
<dbReference type="EMBL" id="KV922726">
    <property type="protein sequence ID" value="PIO00704.1"/>
    <property type="molecule type" value="Genomic_DNA"/>
</dbReference>
<gene>
    <name evidence="2" type="ORF">AB205_0096700</name>
</gene>
<name>A0A2G9PBJ5_AQUCT</name>
<evidence type="ECO:0000313" key="2">
    <source>
        <dbReference type="EMBL" id="PIO00704.1"/>
    </source>
</evidence>
<feature type="region of interest" description="Disordered" evidence="1">
    <location>
        <begin position="396"/>
        <end position="430"/>
    </location>
</feature>
<protein>
    <submittedName>
        <fullName evidence="2">Uncharacterized protein</fullName>
    </submittedName>
</protein>